<keyword evidence="6" id="KW-0333">Golgi apparatus</keyword>
<name>A0A670J2U7_PODMU</name>
<dbReference type="InterPro" id="IPR007084">
    <property type="entry name" value="BRICHOS_dom"/>
</dbReference>
<dbReference type="GeneTree" id="ENSGT00930000150969"/>
<evidence type="ECO:0000256" key="13">
    <source>
        <dbReference type="SAM" id="SignalP"/>
    </source>
</evidence>
<dbReference type="Ensembl" id="ENSPMRT00000019676.1">
    <property type="protein sequence ID" value="ENSPMRP00000018510.1"/>
    <property type="gene ID" value="ENSPMRG00000012157.1"/>
</dbReference>
<dbReference type="OMA" id="YSEKCFT"/>
<dbReference type="GeneID" id="114603413"/>
<evidence type="ECO:0000256" key="11">
    <source>
        <dbReference type="ARBA" id="ARBA00070192"/>
    </source>
</evidence>
<evidence type="ECO:0000256" key="3">
    <source>
        <dbReference type="ARBA" id="ARBA00004613"/>
    </source>
</evidence>
<dbReference type="RefSeq" id="XP_028598226.1">
    <property type="nucleotide sequence ID" value="XM_028742393.1"/>
</dbReference>
<evidence type="ECO:0000313" key="16">
    <source>
        <dbReference type="Proteomes" id="UP000472272"/>
    </source>
</evidence>
<dbReference type="AlphaFoldDB" id="A0A670J2U7"/>
<dbReference type="Pfam" id="PF04089">
    <property type="entry name" value="BRICHOS"/>
    <property type="match status" value="1"/>
</dbReference>
<evidence type="ECO:0000256" key="9">
    <source>
        <dbReference type="ARBA" id="ARBA00053890"/>
    </source>
</evidence>
<gene>
    <name evidence="15" type="primary">GKN1</name>
</gene>
<accession>A0A670J2U7</accession>
<dbReference type="KEGG" id="pmua:114603413"/>
<dbReference type="PANTHER" id="PTHR16483">
    <property type="entry name" value="GASTROKINE 1"/>
    <property type="match status" value="1"/>
</dbReference>
<keyword evidence="7" id="KW-1015">Disulfide bond</keyword>
<evidence type="ECO:0000256" key="12">
    <source>
        <dbReference type="ARBA" id="ARBA00077478"/>
    </source>
</evidence>
<evidence type="ECO:0000256" key="4">
    <source>
        <dbReference type="ARBA" id="ARBA00022525"/>
    </source>
</evidence>
<reference evidence="15" key="3">
    <citation type="submission" date="2025-09" db="UniProtKB">
        <authorList>
            <consortium name="Ensembl"/>
        </authorList>
    </citation>
    <scope>IDENTIFICATION</scope>
</reference>
<dbReference type="PROSITE" id="PS50869">
    <property type="entry name" value="BRICHOS"/>
    <property type="match status" value="1"/>
</dbReference>
<proteinExistence type="inferred from homology"/>
<comment type="similarity">
    <text evidence="10">Belongs to the gastrokine family.</text>
</comment>
<feature type="chain" id="PRO_5025651263" description="Gastrokine-1" evidence="13">
    <location>
        <begin position="21"/>
        <end position="179"/>
    </location>
</feature>
<dbReference type="GO" id="GO:0005794">
    <property type="term" value="C:Golgi apparatus"/>
    <property type="evidence" value="ECO:0007669"/>
    <property type="project" value="UniProtKB-SubCell"/>
</dbReference>
<evidence type="ECO:0000256" key="2">
    <source>
        <dbReference type="ARBA" id="ARBA00004555"/>
    </source>
</evidence>
<keyword evidence="5 13" id="KW-0732">Signal</keyword>
<organism evidence="15 16">
    <name type="scientific">Podarcis muralis</name>
    <name type="common">Wall lizard</name>
    <name type="synonym">Lacerta muralis</name>
    <dbReference type="NCBI Taxonomy" id="64176"/>
    <lineage>
        <taxon>Eukaryota</taxon>
        <taxon>Metazoa</taxon>
        <taxon>Chordata</taxon>
        <taxon>Craniata</taxon>
        <taxon>Vertebrata</taxon>
        <taxon>Euteleostomi</taxon>
        <taxon>Lepidosauria</taxon>
        <taxon>Squamata</taxon>
        <taxon>Bifurcata</taxon>
        <taxon>Unidentata</taxon>
        <taxon>Episquamata</taxon>
        <taxon>Laterata</taxon>
        <taxon>Lacertibaenia</taxon>
        <taxon>Lacertidae</taxon>
        <taxon>Podarcis</taxon>
    </lineage>
</organism>
<evidence type="ECO:0000256" key="6">
    <source>
        <dbReference type="ARBA" id="ARBA00023034"/>
    </source>
</evidence>
<dbReference type="OrthoDB" id="8674753at2759"/>
<feature type="signal peptide" evidence="13">
    <location>
        <begin position="1"/>
        <end position="20"/>
    </location>
</feature>
<evidence type="ECO:0000256" key="1">
    <source>
        <dbReference type="ARBA" id="ARBA00004463"/>
    </source>
</evidence>
<comment type="subcellular location">
    <subcellularLocation>
        <location evidence="1">Cytoplasmic granule</location>
    </subcellularLocation>
    <subcellularLocation>
        <location evidence="2">Golgi apparatus</location>
    </subcellularLocation>
    <subcellularLocation>
        <location evidence="3">Secreted</location>
    </subcellularLocation>
</comment>
<dbReference type="InterPro" id="IPR051772">
    <property type="entry name" value="Gastrokine"/>
</dbReference>
<dbReference type="GO" id="GO:0008083">
    <property type="term" value="F:growth factor activity"/>
    <property type="evidence" value="ECO:0007669"/>
    <property type="project" value="Ensembl"/>
</dbReference>
<comment type="function">
    <text evidence="9">Has mitogenic activity and may be involved in maintaining the integrity of the gastric mucosal epithelium.</text>
</comment>
<dbReference type="FunFam" id="3.30.390.150:FF:000003">
    <property type="entry name" value="Gastrokine 1"/>
    <property type="match status" value="1"/>
</dbReference>
<evidence type="ECO:0000256" key="8">
    <source>
        <dbReference type="ARBA" id="ARBA00023246"/>
    </source>
</evidence>
<feature type="domain" description="BRICHOS" evidence="14">
    <location>
        <begin position="54"/>
        <end position="148"/>
    </location>
</feature>
<dbReference type="Proteomes" id="UP000472272">
    <property type="component" value="Chromosome 8"/>
</dbReference>
<keyword evidence="8" id="KW-0497">Mitogen</keyword>
<evidence type="ECO:0000256" key="5">
    <source>
        <dbReference type="ARBA" id="ARBA00022729"/>
    </source>
</evidence>
<dbReference type="GO" id="GO:0051781">
    <property type="term" value="P:positive regulation of cell division"/>
    <property type="evidence" value="ECO:0007669"/>
    <property type="project" value="UniProtKB-KW"/>
</dbReference>
<dbReference type="Gene3D" id="3.30.390.150">
    <property type="match status" value="1"/>
</dbReference>
<dbReference type="GO" id="GO:0005576">
    <property type="term" value="C:extracellular region"/>
    <property type="evidence" value="ECO:0007669"/>
    <property type="project" value="UniProtKB-SubCell"/>
</dbReference>
<dbReference type="GO" id="GO:0030141">
    <property type="term" value="C:secretory granule"/>
    <property type="evidence" value="ECO:0007669"/>
    <property type="project" value="Ensembl"/>
</dbReference>
<reference evidence="15" key="2">
    <citation type="submission" date="2025-08" db="UniProtKB">
        <authorList>
            <consortium name="Ensembl"/>
        </authorList>
    </citation>
    <scope>IDENTIFICATION</scope>
</reference>
<reference evidence="15 16" key="1">
    <citation type="journal article" date="2019" name="Proc. Natl. Acad. Sci. U.S.A.">
        <title>Regulatory changes in pterin and carotenoid genes underlie balanced color polymorphisms in the wall lizard.</title>
        <authorList>
            <person name="Andrade P."/>
            <person name="Pinho C."/>
            <person name="Perez I de Lanuza G."/>
            <person name="Afonso S."/>
            <person name="Brejcha J."/>
            <person name="Rubin C.J."/>
            <person name="Wallerman O."/>
            <person name="Pereira P."/>
            <person name="Sabatino S.J."/>
            <person name="Bellati A."/>
            <person name="Pellitteri-Rosa D."/>
            <person name="Bosakova Z."/>
            <person name="Bunikis I."/>
            <person name="Carretero M.A."/>
            <person name="Feiner N."/>
            <person name="Marsik P."/>
            <person name="Pauperio F."/>
            <person name="Salvi D."/>
            <person name="Soler L."/>
            <person name="While G.M."/>
            <person name="Uller T."/>
            <person name="Font E."/>
            <person name="Andersson L."/>
            <person name="Carneiro M."/>
        </authorList>
    </citation>
    <scope>NUCLEOTIDE SEQUENCE</scope>
</reference>
<dbReference type="GO" id="GO:0008284">
    <property type="term" value="P:positive regulation of cell population proliferation"/>
    <property type="evidence" value="ECO:0007669"/>
    <property type="project" value="Ensembl"/>
</dbReference>
<dbReference type="CTD" id="56287"/>
<keyword evidence="16" id="KW-1185">Reference proteome</keyword>
<evidence type="ECO:0000256" key="10">
    <source>
        <dbReference type="ARBA" id="ARBA00061085"/>
    </source>
</evidence>
<evidence type="ECO:0000256" key="7">
    <source>
        <dbReference type="ARBA" id="ARBA00023157"/>
    </source>
</evidence>
<protein>
    <recommendedName>
        <fullName evidence="11">Gastrokine-1</fullName>
    </recommendedName>
    <alternativeName>
        <fullName evidence="12">18 kDa antrum mucosa protein</fullName>
    </alternativeName>
</protein>
<evidence type="ECO:0000313" key="15">
    <source>
        <dbReference type="Ensembl" id="ENSPMRP00000018510.1"/>
    </source>
</evidence>
<keyword evidence="4" id="KW-0964">Secreted</keyword>
<sequence>MKLIALSVALLGVLLAPTLADNNISEKNQGNVGGHSHQSVSIDNQKQVVNVDNNNGWHSWNNIWDYGTGYMATRILSKKSCILTKMNRNVMPDVTTLPEAIKEKQKDRTKGPAPKNLTYMVTPKKITNLAPYGKNIEALCRGIPTYAAYEFAGENSGACFKANILWILHISLCGGERMS</sequence>
<evidence type="ECO:0000259" key="14">
    <source>
        <dbReference type="PROSITE" id="PS50869"/>
    </source>
</evidence>
<dbReference type="SMART" id="SM01039">
    <property type="entry name" value="BRICHOS"/>
    <property type="match status" value="1"/>
</dbReference>